<dbReference type="EMBL" id="BNCQ01000006">
    <property type="protein sequence ID" value="GIL99142.1"/>
    <property type="molecule type" value="Genomic_DNA"/>
</dbReference>
<accession>A0A8J4G2E5</accession>
<gene>
    <name evidence="1" type="ORF">Vretimale_4366</name>
</gene>
<dbReference type="AlphaFoldDB" id="A0A8J4G2E5"/>
<proteinExistence type="predicted"/>
<dbReference type="Proteomes" id="UP000722791">
    <property type="component" value="Unassembled WGS sequence"/>
</dbReference>
<reference evidence="1" key="1">
    <citation type="journal article" date="2021" name="Proc. Natl. Acad. Sci. U.S.A.">
        <title>Three genomes in the algal genus Volvox reveal the fate of a haploid sex-determining region after a transition to homothallism.</title>
        <authorList>
            <person name="Yamamoto K."/>
            <person name="Hamaji T."/>
            <person name="Kawai-Toyooka H."/>
            <person name="Matsuzaki R."/>
            <person name="Takahashi F."/>
            <person name="Nishimura Y."/>
            <person name="Kawachi M."/>
            <person name="Noguchi H."/>
            <person name="Minakuchi Y."/>
            <person name="Umen J.G."/>
            <person name="Toyoda A."/>
            <person name="Nozaki H."/>
        </authorList>
    </citation>
    <scope>NUCLEOTIDE SEQUENCE</scope>
    <source>
        <strain evidence="1">NIES-3785</strain>
    </source>
</reference>
<evidence type="ECO:0000313" key="1">
    <source>
        <dbReference type="EMBL" id="GIL99142.1"/>
    </source>
</evidence>
<feature type="non-terminal residue" evidence="1">
    <location>
        <position position="113"/>
    </location>
</feature>
<organism evidence="1 2">
    <name type="scientific">Volvox reticuliferus</name>
    <dbReference type="NCBI Taxonomy" id="1737510"/>
    <lineage>
        <taxon>Eukaryota</taxon>
        <taxon>Viridiplantae</taxon>
        <taxon>Chlorophyta</taxon>
        <taxon>core chlorophytes</taxon>
        <taxon>Chlorophyceae</taxon>
        <taxon>CS clade</taxon>
        <taxon>Chlamydomonadales</taxon>
        <taxon>Volvocaceae</taxon>
        <taxon>Volvox</taxon>
    </lineage>
</organism>
<comment type="caution">
    <text evidence="1">The sequence shown here is derived from an EMBL/GenBank/DDBJ whole genome shotgun (WGS) entry which is preliminary data.</text>
</comment>
<protein>
    <submittedName>
        <fullName evidence="1">Uncharacterized protein</fullName>
    </submittedName>
</protein>
<sequence length="113" mass="12025">MAGCLSWTALDPLPGATYEHGSRWSGAGAQEQFLAAVISMGDHHDETQLATALHGLSDGRLQLGLSAGLREGVRQGARSRGLSLSVLNHESPTSLMREVVGVSMCCVEQWRPP</sequence>
<evidence type="ECO:0000313" key="2">
    <source>
        <dbReference type="Proteomes" id="UP000722791"/>
    </source>
</evidence>
<name>A0A8J4G2E5_9CHLO</name>